<keyword evidence="3" id="KW-1185">Reference proteome</keyword>
<evidence type="ECO:0000256" key="1">
    <source>
        <dbReference type="SAM" id="MobiDB-lite"/>
    </source>
</evidence>
<feature type="region of interest" description="Disordered" evidence="1">
    <location>
        <begin position="482"/>
        <end position="513"/>
    </location>
</feature>
<proteinExistence type="predicted"/>
<reference evidence="2 3" key="1">
    <citation type="submission" date="2015-09" db="EMBL/GenBank/DDBJ databases">
        <title>Draft genome of the scarab beetle Oryctes borbonicus.</title>
        <authorList>
            <person name="Meyer J.M."/>
            <person name="Markov G.V."/>
            <person name="Baskaran P."/>
            <person name="Herrmann M."/>
            <person name="Sommer R.J."/>
            <person name="Roedelsperger C."/>
        </authorList>
    </citation>
    <scope>NUCLEOTIDE SEQUENCE [LARGE SCALE GENOMIC DNA]</scope>
    <source>
        <strain evidence="2">OB123</strain>
        <tissue evidence="2">Whole animal</tissue>
    </source>
</reference>
<feature type="region of interest" description="Disordered" evidence="1">
    <location>
        <begin position="298"/>
        <end position="318"/>
    </location>
</feature>
<accession>A0A0T6BAM9</accession>
<name>A0A0T6BAM9_9SCAR</name>
<comment type="caution">
    <text evidence="2">The sequence shown here is derived from an EMBL/GenBank/DDBJ whole genome shotgun (WGS) entry which is preliminary data.</text>
</comment>
<dbReference type="AlphaFoldDB" id="A0A0T6BAM9"/>
<feature type="compositionally biased region" description="Basic residues" evidence="1">
    <location>
        <begin position="494"/>
        <end position="503"/>
    </location>
</feature>
<evidence type="ECO:0000313" key="3">
    <source>
        <dbReference type="Proteomes" id="UP000051574"/>
    </source>
</evidence>
<dbReference type="OrthoDB" id="6513042at2759"/>
<sequence length="698" mass="78146">MDNTDLALFADIDENDWNESRDKTLNFTFEPPKSVKKVCEMSKIEADKNKGDSNMDVLSFFKLDGIQHIFNDEINERNTATEMVNLSPILSSISQESAESNRSPVLSSFDHKPRITISRKLFDTKEVDSDQNGALGCKSTTDTLRKTKPNLSNLSSAKKSNFFKLEQNVKHEVEENPTSKDHIGQLFSNIQDFCDLSLFGIDMSQKHQSPKQNDKFEECHKEISNSGSDDLFGSCSNSPVKNDNKCNNLKDIFQHSATVIDALKEDRTLIENDYFDGSSSPILAKDILKIRSQRCVDGSTSNQITPTNRPNNTNKQTDAPQKISEQEVGNLSAFDVCDISIFGLQNAGSTSDDSNAKKEESKKEFSNKNTSDVFDFCDLSFFGVQDTCFVPNYVDTPKASNSSTNPVTSQILDIVNNDNIQTSQKENHATNVNCQQDTSSLISSNKIKSSSIKSNHSKRRLSIASLSDDDFSEVPKNLKMSKAQITQRQASDKKKLHAKRKKPPSPIACDSGDEFENDGWISVGKKSVQGEAPPKIIEKVKRKKKKRIPKTYIDDEAVLTSSDEAAFKDSQSEPSTTEDVWEASFVNDETFANTTVMHAKYLQSTRSPLLNKGAFKIPAALPALRREIVFSQEVNNENDTYVNDTFCVGDDIALTQDDELSELELAERLLEEEKQKKTKKNFKNRKKFKIIVLSSDSD</sequence>
<organism evidence="2 3">
    <name type="scientific">Oryctes borbonicus</name>
    <dbReference type="NCBI Taxonomy" id="1629725"/>
    <lineage>
        <taxon>Eukaryota</taxon>
        <taxon>Metazoa</taxon>
        <taxon>Ecdysozoa</taxon>
        <taxon>Arthropoda</taxon>
        <taxon>Hexapoda</taxon>
        <taxon>Insecta</taxon>
        <taxon>Pterygota</taxon>
        <taxon>Neoptera</taxon>
        <taxon>Endopterygota</taxon>
        <taxon>Coleoptera</taxon>
        <taxon>Polyphaga</taxon>
        <taxon>Scarabaeiformia</taxon>
        <taxon>Scarabaeidae</taxon>
        <taxon>Dynastinae</taxon>
        <taxon>Oryctes</taxon>
    </lineage>
</organism>
<evidence type="ECO:0000313" key="2">
    <source>
        <dbReference type="EMBL" id="KRT84380.1"/>
    </source>
</evidence>
<gene>
    <name evidence="2" type="ORF">AMK59_1837</name>
</gene>
<dbReference type="Proteomes" id="UP000051574">
    <property type="component" value="Unassembled WGS sequence"/>
</dbReference>
<protein>
    <submittedName>
        <fullName evidence="2">Uncharacterized protein</fullName>
    </submittedName>
</protein>
<dbReference type="EMBL" id="LJIG01002560">
    <property type="protein sequence ID" value="KRT84380.1"/>
    <property type="molecule type" value="Genomic_DNA"/>
</dbReference>